<feature type="domain" description="Ribosomal RNA small subunit methyltransferase E PUA-like" evidence="14">
    <location>
        <begin position="18"/>
        <end position="62"/>
    </location>
</feature>
<accession>A0ABM6JZB7</accession>
<evidence type="ECO:0000256" key="2">
    <source>
        <dbReference type="ARBA" id="ARBA00005528"/>
    </source>
</evidence>
<dbReference type="InterPro" id="IPR029026">
    <property type="entry name" value="tRNA_m1G_MTases_N"/>
</dbReference>
<evidence type="ECO:0000256" key="7">
    <source>
        <dbReference type="ARBA" id="ARBA00022603"/>
    </source>
</evidence>
<proteinExistence type="inferred from homology"/>
<evidence type="ECO:0000256" key="5">
    <source>
        <dbReference type="ARBA" id="ARBA00022490"/>
    </source>
</evidence>
<dbReference type="CDD" id="cd18084">
    <property type="entry name" value="RsmE-like"/>
    <property type="match status" value="1"/>
</dbReference>
<dbReference type="InterPro" id="IPR046887">
    <property type="entry name" value="RsmE_PUA-like"/>
</dbReference>
<dbReference type="SUPFAM" id="SSF75217">
    <property type="entry name" value="alpha/beta knot"/>
    <property type="match status" value="1"/>
</dbReference>
<dbReference type="NCBIfam" id="TIGR00046">
    <property type="entry name" value="RsmE family RNA methyltransferase"/>
    <property type="match status" value="1"/>
</dbReference>
<organism evidence="15 16">
    <name type="scientific">Sporosarcina ureae</name>
    <dbReference type="NCBI Taxonomy" id="1571"/>
    <lineage>
        <taxon>Bacteria</taxon>
        <taxon>Bacillati</taxon>
        <taxon>Bacillota</taxon>
        <taxon>Bacilli</taxon>
        <taxon>Bacillales</taxon>
        <taxon>Caryophanaceae</taxon>
        <taxon>Sporosarcina</taxon>
    </lineage>
</organism>
<keyword evidence="5 12" id="KW-0963">Cytoplasm</keyword>
<evidence type="ECO:0000256" key="6">
    <source>
        <dbReference type="ARBA" id="ARBA00022552"/>
    </source>
</evidence>
<dbReference type="Gene3D" id="2.40.240.20">
    <property type="entry name" value="Hypothetical PUA domain-like, domain 1"/>
    <property type="match status" value="1"/>
</dbReference>
<evidence type="ECO:0000256" key="8">
    <source>
        <dbReference type="ARBA" id="ARBA00022679"/>
    </source>
</evidence>
<evidence type="ECO:0000256" key="3">
    <source>
        <dbReference type="ARBA" id="ARBA00012328"/>
    </source>
</evidence>
<dbReference type="InterPro" id="IPR029028">
    <property type="entry name" value="Alpha/beta_knot_MTases"/>
</dbReference>
<evidence type="ECO:0000259" key="14">
    <source>
        <dbReference type="Pfam" id="PF20260"/>
    </source>
</evidence>
<gene>
    <name evidence="15" type="ORF">SporoS204_16315</name>
</gene>
<comment type="function">
    <text evidence="10 12">Specifically methylates the N3 position of the uracil ring of uridine 1498 (m3U1498) in 16S rRNA. Acts on the fully assembled 30S ribosomal subunit.</text>
</comment>
<dbReference type="NCBIfam" id="NF008691">
    <property type="entry name" value="PRK11713.1-4"/>
    <property type="match status" value="1"/>
</dbReference>
<keyword evidence="16" id="KW-1185">Reference proteome</keyword>
<comment type="catalytic activity">
    <reaction evidence="11 12">
        <text>uridine(1498) in 16S rRNA + S-adenosyl-L-methionine = N(3)-methyluridine(1498) in 16S rRNA + S-adenosyl-L-homocysteine + H(+)</text>
        <dbReference type="Rhea" id="RHEA:42920"/>
        <dbReference type="Rhea" id="RHEA-COMP:10283"/>
        <dbReference type="Rhea" id="RHEA-COMP:10284"/>
        <dbReference type="ChEBI" id="CHEBI:15378"/>
        <dbReference type="ChEBI" id="CHEBI:57856"/>
        <dbReference type="ChEBI" id="CHEBI:59789"/>
        <dbReference type="ChEBI" id="CHEBI:65315"/>
        <dbReference type="ChEBI" id="CHEBI:74502"/>
        <dbReference type="EC" id="2.1.1.193"/>
    </reaction>
</comment>
<dbReference type="PANTHER" id="PTHR30027:SF3">
    <property type="entry name" value="16S RRNA (URACIL(1498)-N(3))-METHYLTRANSFERASE"/>
    <property type="match status" value="1"/>
</dbReference>
<evidence type="ECO:0000256" key="11">
    <source>
        <dbReference type="ARBA" id="ARBA00047944"/>
    </source>
</evidence>
<keyword evidence="7 12" id="KW-0489">Methyltransferase</keyword>
<evidence type="ECO:0000313" key="16">
    <source>
        <dbReference type="Proteomes" id="UP000192486"/>
    </source>
</evidence>
<dbReference type="SUPFAM" id="SSF88697">
    <property type="entry name" value="PUA domain-like"/>
    <property type="match status" value="1"/>
</dbReference>
<protein>
    <recommendedName>
        <fullName evidence="4 12">Ribosomal RNA small subunit methyltransferase E</fullName>
        <ecNumber evidence="3 12">2.1.1.193</ecNumber>
    </recommendedName>
</protein>
<evidence type="ECO:0000256" key="4">
    <source>
        <dbReference type="ARBA" id="ARBA00013673"/>
    </source>
</evidence>
<reference evidence="15 16" key="1">
    <citation type="submission" date="2016-04" db="EMBL/GenBank/DDBJ databases">
        <title>Comparative Genomics and Epigenetics of Sporosarcina ureae.</title>
        <authorList>
            <person name="Oliver A.S."/>
            <person name="Cooper K.K."/>
        </authorList>
    </citation>
    <scope>NUCLEOTIDE SEQUENCE [LARGE SCALE GENOMIC DNA]</scope>
    <source>
        <strain evidence="15 16">S204</strain>
    </source>
</reference>
<dbReference type="Gene3D" id="3.40.1280.10">
    <property type="match status" value="1"/>
</dbReference>
<keyword evidence="6 12" id="KW-0698">rRNA processing</keyword>
<keyword evidence="8 12" id="KW-0808">Transferase</keyword>
<dbReference type="InterPro" id="IPR046886">
    <property type="entry name" value="RsmE_MTase_dom"/>
</dbReference>
<dbReference type="EMBL" id="CP015108">
    <property type="protein sequence ID" value="ARF15586.1"/>
    <property type="molecule type" value="Genomic_DNA"/>
</dbReference>
<evidence type="ECO:0000256" key="10">
    <source>
        <dbReference type="ARBA" id="ARBA00025699"/>
    </source>
</evidence>
<sequence>MQRYFLNQPFNEQRQVAISGDDYKHIVKVMRMTPGQEILTVYDGVASVAVIDSISEDFVIVSEQKQLDKDHELPISVTIACGLPKGDKLDLITQKSTELGMSRLIPFAASRSIVKWDAKKGDKRIERLQKIAKEAAEQCHRNQVPEILSVQSVKQLIMYTDSFDIKLFADEEDAKSEVPHKIADRLKNVYHGQSIVVVFGPEGGLAREEAALLQDAGFLPVSLGPRILRTETAPLYVLSAMSYEFE</sequence>
<dbReference type="Pfam" id="PF04452">
    <property type="entry name" value="Methyltrans_RNA"/>
    <property type="match status" value="1"/>
</dbReference>
<comment type="subcellular location">
    <subcellularLocation>
        <location evidence="1 12">Cytoplasm</location>
    </subcellularLocation>
</comment>
<dbReference type="PIRSF" id="PIRSF015601">
    <property type="entry name" value="MTase_slr0722"/>
    <property type="match status" value="1"/>
</dbReference>
<feature type="domain" description="Ribosomal RNA small subunit methyltransferase E methyltransferase" evidence="13">
    <location>
        <begin position="72"/>
        <end position="242"/>
    </location>
</feature>
<dbReference type="InterPro" id="IPR015947">
    <property type="entry name" value="PUA-like_sf"/>
</dbReference>
<dbReference type="Pfam" id="PF20260">
    <property type="entry name" value="PUA_4"/>
    <property type="match status" value="1"/>
</dbReference>
<name>A0ABM6JZB7_SPOUR</name>
<dbReference type="PANTHER" id="PTHR30027">
    <property type="entry name" value="RIBOSOMAL RNA SMALL SUBUNIT METHYLTRANSFERASE E"/>
    <property type="match status" value="1"/>
</dbReference>
<evidence type="ECO:0000259" key="13">
    <source>
        <dbReference type="Pfam" id="PF04452"/>
    </source>
</evidence>
<dbReference type="Proteomes" id="UP000192486">
    <property type="component" value="Chromosome"/>
</dbReference>
<evidence type="ECO:0000256" key="1">
    <source>
        <dbReference type="ARBA" id="ARBA00004496"/>
    </source>
</evidence>
<evidence type="ECO:0000313" key="15">
    <source>
        <dbReference type="EMBL" id="ARF15586.1"/>
    </source>
</evidence>
<evidence type="ECO:0000256" key="9">
    <source>
        <dbReference type="ARBA" id="ARBA00022691"/>
    </source>
</evidence>
<dbReference type="InterPro" id="IPR006700">
    <property type="entry name" value="RsmE"/>
</dbReference>
<dbReference type="EC" id="2.1.1.193" evidence="3 12"/>
<evidence type="ECO:0000256" key="12">
    <source>
        <dbReference type="PIRNR" id="PIRNR015601"/>
    </source>
</evidence>
<dbReference type="RefSeq" id="WP_029054677.1">
    <property type="nucleotide sequence ID" value="NZ_CP015108.1"/>
</dbReference>
<keyword evidence="9 12" id="KW-0949">S-adenosyl-L-methionine</keyword>
<comment type="similarity">
    <text evidence="2 12">Belongs to the RNA methyltransferase RsmE family.</text>
</comment>